<evidence type="ECO:0000256" key="1">
    <source>
        <dbReference type="SAM" id="Phobius"/>
    </source>
</evidence>
<feature type="transmembrane region" description="Helical" evidence="1">
    <location>
        <begin position="62"/>
        <end position="85"/>
    </location>
</feature>
<protein>
    <submittedName>
        <fullName evidence="2">Uncharacterized protein</fullName>
    </submittedName>
</protein>
<reference evidence="2 3" key="1">
    <citation type="submission" date="2024-04" db="EMBL/GenBank/DDBJ databases">
        <title>Novel genus in family Flammeovirgaceae.</title>
        <authorList>
            <person name="Nguyen T.H."/>
            <person name="Vuong T.Q."/>
            <person name="Le H."/>
            <person name="Kim S.-G."/>
        </authorList>
    </citation>
    <scope>NUCLEOTIDE SEQUENCE [LARGE SCALE GENOMIC DNA]</scope>
    <source>
        <strain evidence="2 3">JCM 23209</strain>
    </source>
</reference>
<evidence type="ECO:0000313" key="2">
    <source>
        <dbReference type="EMBL" id="MEN7550000.1"/>
    </source>
</evidence>
<dbReference type="RefSeq" id="WP_346822778.1">
    <property type="nucleotide sequence ID" value="NZ_JBDKWZ010000011.1"/>
</dbReference>
<keyword evidence="3" id="KW-1185">Reference proteome</keyword>
<comment type="caution">
    <text evidence="2">The sequence shown here is derived from an EMBL/GenBank/DDBJ whole genome shotgun (WGS) entry which is preliminary data.</text>
</comment>
<dbReference type="EMBL" id="JBDKWZ010000011">
    <property type="protein sequence ID" value="MEN7550000.1"/>
    <property type="molecule type" value="Genomic_DNA"/>
</dbReference>
<sequence>MIELSYEDQVVYSTVYRMNDTFKEVLLYRFGYEGSRLMIVLIPVSFITYGLLYETLDLSMPISIVIGLVLIYIALCFTYSNIYLYPDKIEEIYLFRPYNRKIVHENIEYISVRYSPAKSKSSPYLVVRYNYMSKHKTKYCYFSLEVLEEEIFQVLRKFKAIGISVKDGRYVGAPEWEDD</sequence>
<organism evidence="2 3">
    <name type="scientific">Rapidithrix thailandica</name>
    <dbReference type="NCBI Taxonomy" id="413964"/>
    <lineage>
        <taxon>Bacteria</taxon>
        <taxon>Pseudomonadati</taxon>
        <taxon>Bacteroidota</taxon>
        <taxon>Cytophagia</taxon>
        <taxon>Cytophagales</taxon>
        <taxon>Flammeovirgaceae</taxon>
        <taxon>Rapidithrix</taxon>
    </lineage>
</organism>
<name>A0AAW9S478_9BACT</name>
<dbReference type="AlphaFoldDB" id="A0AAW9S478"/>
<keyword evidence="1" id="KW-0472">Membrane</keyword>
<keyword evidence="1" id="KW-0812">Transmembrane</keyword>
<evidence type="ECO:0000313" key="3">
    <source>
        <dbReference type="Proteomes" id="UP001403385"/>
    </source>
</evidence>
<accession>A0AAW9S478</accession>
<dbReference type="Proteomes" id="UP001403385">
    <property type="component" value="Unassembled WGS sequence"/>
</dbReference>
<proteinExistence type="predicted"/>
<gene>
    <name evidence="2" type="ORF">AAG747_18895</name>
</gene>
<keyword evidence="1" id="KW-1133">Transmembrane helix</keyword>